<accession>C6XKI8</accession>
<proteinExistence type="predicted"/>
<dbReference type="EMBL" id="CP001678">
    <property type="protein sequence ID" value="ACT59555.1"/>
    <property type="molecule type" value="Genomic_DNA"/>
</dbReference>
<sequence>MSSIDQYFKDWASKVILSSDDAPLIFVSGAQGIGKSTAMNAIANAFDNQIAILGIDDFYLTKAERQALAKDTSPLFETRGPPGTHDLVLLNKKIDELQSTDSASITKIPSFDKITDDRKSEKNDHIFNGKAKAIIVEGWLVGANAEPDSVTESPMNEIENTESALNWRKYQEDQLSGPYAKLWNRSPHFFHLNAPSFETVLNWRIEQEETTRGLHKGELPEEIRDWVRSFILYYERITRRMLDGKKMSGAQLFVDKNRTVIKFEER</sequence>
<dbReference type="InterPro" id="IPR027417">
    <property type="entry name" value="P-loop_NTPase"/>
</dbReference>
<gene>
    <name evidence="1" type="ordered locus">Hbal_1869</name>
</gene>
<dbReference type="HOGENOM" id="CLU_056986_2_1_5"/>
<dbReference type="Gene3D" id="3.40.50.300">
    <property type="entry name" value="P-loop containing nucleotide triphosphate hydrolases"/>
    <property type="match status" value="1"/>
</dbReference>
<keyword evidence="2" id="KW-1185">Reference proteome</keyword>
<name>C6XKI8_HIRBI</name>
<dbReference type="KEGG" id="hba:Hbal_1869"/>
<dbReference type="OrthoDB" id="455474at2"/>
<dbReference type="AlphaFoldDB" id="C6XKI8"/>
<dbReference type="RefSeq" id="WP_015827705.1">
    <property type="nucleotide sequence ID" value="NC_012982.1"/>
</dbReference>
<dbReference type="SUPFAM" id="SSF52540">
    <property type="entry name" value="P-loop containing nucleoside triphosphate hydrolases"/>
    <property type="match status" value="1"/>
</dbReference>
<dbReference type="STRING" id="582402.Hbal_1869"/>
<protein>
    <recommendedName>
        <fullName evidence="3">Kinase-like protein</fullName>
    </recommendedName>
</protein>
<dbReference type="eggNOG" id="COG4240">
    <property type="taxonomic scope" value="Bacteria"/>
</dbReference>
<evidence type="ECO:0000313" key="2">
    <source>
        <dbReference type="Proteomes" id="UP000002745"/>
    </source>
</evidence>
<organism evidence="1 2">
    <name type="scientific">Hirschia baltica (strain ATCC 49814 / DSM 5838 / IFAM 1418)</name>
    <dbReference type="NCBI Taxonomy" id="582402"/>
    <lineage>
        <taxon>Bacteria</taxon>
        <taxon>Pseudomonadati</taxon>
        <taxon>Pseudomonadota</taxon>
        <taxon>Alphaproteobacteria</taxon>
        <taxon>Hyphomonadales</taxon>
        <taxon>Hyphomonadaceae</taxon>
        <taxon>Hirschia</taxon>
    </lineage>
</organism>
<evidence type="ECO:0000313" key="1">
    <source>
        <dbReference type="EMBL" id="ACT59555.1"/>
    </source>
</evidence>
<evidence type="ECO:0008006" key="3">
    <source>
        <dbReference type="Google" id="ProtNLM"/>
    </source>
</evidence>
<reference evidence="2" key="1">
    <citation type="journal article" date="2011" name="J. Bacteriol.">
        <title>Genome sequences of eight morphologically diverse alphaproteobacteria.</title>
        <authorList>
            <consortium name="US DOE Joint Genome Institute"/>
            <person name="Brown P.J."/>
            <person name="Kysela D.T."/>
            <person name="Buechlein A."/>
            <person name="Hemmerich C."/>
            <person name="Brun Y.V."/>
        </authorList>
    </citation>
    <scope>NUCLEOTIDE SEQUENCE [LARGE SCALE GENOMIC DNA]</scope>
    <source>
        <strain evidence="2">ATCC 49814 / DSM 5838 / IFAM 1418</strain>
    </source>
</reference>
<dbReference type="Proteomes" id="UP000002745">
    <property type="component" value="Chromosome"/>
</dbReference>